<evidence type="ECO:0000256" key="1">
    <source>
        <dbReference type="SAM" id="Phobius"/>
    </source>
</evidence>
<proteinExistence type="predicted"/>
<comment type="caution">
    <text evidence="2">The sequence shown here is derived from an EMBL/GenBank/DDBJ whole genome shotgun (WGS) entry which is preliminary data.</text>
</comment>
<evidence type="ECO:0000313" key="2">
    <source>
        <dbReference type="EMBL" id="MBM9621041.1"/>
    </source>
</evidence>
<evidence type="ECO:0000313" key="3">
    <source>
        <dbReference type="Proteomes" id="UP000664109"/>
    </source>
</evidence>
<keyword evidence="1" id="KW-0472">Membrane</keyword>
<accession>A0ABS2UU70</accession>
<keyword evidence="1" id="KW-0812">Transmembrane</keyword>
<name>A0ABS2UU70_9ACTN</name>
<gene>
    <name evidence="2" type="ORF">JE024_20310</name>
</gene>
<dbReference type="Proteomes" id="UP000664109">
    <property type="component" value="Unassembled WGS sequence"/>
</dbReference>
<keyword evidence="1" id="KW-1133">Transmembrane helix</keyword>
<dbReference type="RefSeq" id="WP_205374948.1">
    <property type="nucleotide sequence ID" value="NZ_JAFEJA010000001.1"/>
</dbReference>
<dbReference type="EMBL" id="JAFEJA010000001">
    <property type="protein sequence ID" value="MBM9621041.1"/>
    <property type="molecule type" value="Genomic_DNA"/>
</dbReference>
<feature type="transmembrane region" description="Helical" evidence="1">
    <location>
        <begin position="106"/>
        <end position="128"/>
    </location>
</feature>
<protein>
    <submittedName>
        <fullName evidence="2">Uncharacterized protein</fullName>
    </submittedName>
</protein>
<feature type="transmembrane region" description="Helical" evidence="1">
    <location>
        <begin position="54"/>
        <end position="74"/>
    </location>
</feature>
<keyword evidence="3" id="KW-1185">Reference proteome</keyword>
<organism evidence="2 3">
    <name type="scientific">Streptomyces zhihengii</name>
    <dbReference type="NCBI Taxonomy" id="1818004"/>
    <lineage>
        <taxon>Bacteria</taxon>
        <taxon>Bacillati</taxon>
        <taxon>Actinomycetota</taxon>
        <taxon>Actinomycetes</taxon>
        <taxon>Kitasatosporales</taxon>
        <taxon>Streptomycetaceae</taxon>
        <taxon>Streptomyces</taxon>
    </lineage>
</organism>
<feature type="transmembrane region" description="Helical" evidence="1">
    <location>
        <begin position="12"/>
        <end position="34"/>
    </location>
</feature>
<sequence length="157" mass="16743">MRALLQRVGHRLGYRGMALLVCGIAWLNWGLGLLMDPRYGTVRGASALTAVAPMPVWAWAWIGTGVLSCSAAVLPSSRDWWGWAAATAMPVVWAAAYTSARALGEFPQGLTSGLTWLASPALALIVAASTRRLVHLRREVATLRRTVVPPAARGDGP</sequence>
<feature type="transmembrane region" description="Helical" evidence="1">
    <location>
        <begin position="81"/>
        <end position="100"/>
    </location>
</feature>
<reference evidence="2 3" key="1">
    <citation type="journal article" date="2016" name="Arch. Microbiol.">
        <title>Streptomyces zhihengii sp. nov., isolated from rhizospheric soil of Psammosilene tunicoides.</title>
        <authorList>
            <person name="Huang M.J."/>
            <person name="Fei J.J."/>
            <person name="Salam N."/>
            <person name="Kim C.J."/>
            <person name="Hozzein W.N."/>
            <person name="Xiao M."/>
            <person name="Huang H.Q."/>
            <person name="Li W.J."/>
        </authorList>
    </citation>
    <scope>NUCLEOTIDE SEQUENCE [LARGE SCALE GENOMIC DNA]</scope>
    <source>
        <strain evidence="2 3">YIM T102</strain>
    </source>
</reference>